<evidence type="ECO:0000313" key="3">
    <source>
        <dbReference type="Proteomes" id="UP000029518"/>
    </source>
</evidence>
<evidence type="ECO:0000259" key="1">
    <source>
        <dbReference type="Pfam" id="PF24032"/>
    </source>
</evidence>
<dbReference type="RefSeq" id="WP_042217837.1">
    <property type="nucleotide sequence ID" value="NZ_CP009285.1"/>
</dbReference>
<dbReference type="KEGG" id="pbd:PBOR_32365"/>
<dbReference type="InterPro" id="IPR056937">
    <property type="entry name" value="YqbQ/XkdQ"/>
</dbReference>
<dbReference type="Pfam" id="PF24032">
    <property type="entry name" value="YQBQ"/>
    <property type="match status" value="1"/>
</dbReference>
<keyword evidence="3" id="KW-1185">Reference proteome</keyword>
<protein>
    <submittedName>
        <fullName evidence="2">Phage-like element PBSX protein XkdQ</fullName>
    </submittedName>
</protein>
<reference evidence="2" key="1">
    <citation type="submission" date="2014-08" db="EMBL/GenBank/DDBJ databases">
        <title>Comparative genomics of the Paenibacillus odorifer group.</title>
        <authorList>
            <person name="den Bakker H.C."/>
            <person name="Tsai Y.-C.Y.-C."/>
            <person name="Martin N."/>
            <person name="Korlach J."/>
            <person name="Wiedmann M."/>
        </authorList>
    </citation>
    <scope>NUCLEOTIDE SEQUENCE [LARGE SCALE GENOMIC DNA]</scope>
    <source>
        <strain evidence="2">DSM 13188</strain>
    </source>
</reference>
<dbReference type="HOGENOM" id="CLU_060297_1_0_9"/>
<feature type="domain" description="YqbQ/XkdQ" evidence="1">
    <location>
        <begin position="22"/>
        <end position="318"/>
    </location>
</feature>
<dbReference type="AlphaFoldDB" id="A0A089LPD4"/>
<dbReference type="SUPFAM" id="SSF69279">
    <property type="entry name" value="Phage tail proteins"/>
    <property type="match status" value="1"/>
</dbReference>
<name>A0A089LPD4_PAEBO</name>
<dbReference type="EMBL" id="CP009285">
    <property type="protein sequence ID" value="AIQ61083.1"/>
    <property type="molecule type" value="Genomic_DNA"/>
</dbReference>
<dbReference type="OrthoDB" id="1698671at2"/>
<organism evidence="2 3">
    <name type="scientific">Paenibacillus borealis</name>
    <dbReference type="NCBI Taxonomy" id="160799"/>
    <lineage>
        <taxon>Bacteria</taxon>
        <taxon>Bacillati</taxon>
        <taxon>Bacillota</taxon>
        <taxon>Bacilli</taxon>
        <taxon>Bacillales</taxon>
        <taxon>Paenibacillaceae</taxon>
        <taxon>Paenibacillus</taxon>
    </lineage>
</organism>
<sequence length="320" mass="35928">MELIVINKEGTIWDVSGIATDISWKTTRTGKPATLELTLADSGIYQHAKFGISNGDIVQFRKDGIDVFYGFVFSIDTGANQEIKLTAYDQIRYLLGNGSYVLQNITASELIRKVAADYGLRLGVLDPAKYTIPSLIEDNKKLLDIIMGAVGSELQYMGQLMAFYDDFGKLTLRAPQAMLLNVILGAGHYLYDYSLKRSIDDDTYNTILLYQDNEETGKREFFPATDKENVERWGILHLYQKADDKANAAQIQEKAGNLLKLHNREKLSLSVQAIGDMRVRAGNFIYVLLDEFETQLFLVDQCSHKISGGEHTMSLDIKVV</sequence>
<evidence type="ECO:0000313" key="2">
    <source>
        <dbReference type="EMBL" id="AIQ61083.1"/>
    </source>
</evidence>
<proteinExistence type="predicted"/>
<gene>
    <name evidence="2" type="ORF">PBOR_32365</name>
</gene>
<dbReference type="Proteomes" id="UP000029518">
    <property type="component" value="Chromosome"/>
</dbReference>
<accession>A0A089LPD4</accession>